<sequence length="228" mass="24592">MPRPAVTPLPSREDTGACGPADTLIVLLPGRGMTIGELADEGFGNALRDSGVRADLLRVDAHMAYYRDQSIVTRLQEDVVCPARARGYRHIWLAGISLGGLGALLYADAHPEDVDGLLLIAPYLGEETTATDVAVQGGPARWTPTSLTDDAIGVRAWTVLKRFVSEPAGAPPLYLAFGVDDRLAPTHRVLAEALPPQRVLTAAGGHDWPAWRPLWRRLLAEAPLPRCR</sequence>
<organism evidence="1 2">
    <name type="scientific">Pseudacidovorax intermedius</name>
    <dbReference type="NCBI Taxonomy" id="433924"/>
    <lineage>
        <taxon>Bacteria</taxon>
        <taxon>Pseudomonadati</taxon>
        <taxon>Pseudomonadota</taxon>
        <taxon>Betaproteobacteria</taxon>
        <taxon>Burkholderiales</taxon>
        <taxon>Comamonadaceae</taxon>
        <taxon>Pseudacidovorax</taxon>
    </lineage>
</organism>
<keyword evidence="2" id="KW-1185">Reference proteome</keyword>
<dbReference type="AlphaFoldDB" id="A0A147GLI0"/>
<dbReference type="Proteomes" id="UP000072741">
    <property type="component" value="Unassembled WGS sequence"/>
</dbReference>
<dbReference type="EMBL" id="LDSL01000215">
    <property type="protein sequence ID" value="KTT12307.1"/>
    <property type="molecule type" value="Genomic_DNA"/>
</dbReference>
<evidence type="ECO:0000313" key="2">
    <source>
        <dbReference type="Proteomes" id="UP000072741"/>
    </source>
</evidence>
<proteinExistence type="predicted"/>
<evidence type="ECO:0008006" key="3">
    <source>
        <dbReference type="Google" id="ProtNLM"/>
    </source>
</evidence>
<gene>
    <name evidence="1" type="ORF">NS331_24500</name>
</gene>
<protein>
    <recommendedName>
        <fullName evidence="3">Alpha/beta hydrolase</fullName>
    </recommendedName>
</protein>
<dbReference type="SUPFAM" id="SSF53474">
    <property type="entry name" value="alpha/beta-Hydrolases"/>
    <property type="match status" value="1"/>
</dbReference>
<dbReference type="PATRIC" id="fig|433924.3.peg.2215"/>
<evidence type="ECO:0000313" key="1">
    <source>
        <dbReference type="EMBL" id="KTT12307.1"/>
    </source>
</evidence>
<name>A0A147GLI0_9BURK</name>
<dbReference type="InterPro" id="IPR029058">
    <property type="entry name" value="AB_hydrolase_fold"/>
</dbReference>
<accession>A0A147GLI0</accession>
<comment type="caution">
    <text evidence="1">The sequence shown here is derived from an EMBL/GenBank/DDBJ whole genome shotgun (WGS) entry which is preliminary data.</text>
</comment>
<reference evidence="1 2" key="1">
    <citation type="journal article" date="2016" name="Front. Microbiol.">
        <title>Genomic Resource of Rice Seed Associated Bacteria.</title>
        <authorList>
            <person name="Midha S."/>
            <person name="Bansal K."/>
            <person name="Sharma S."/>
            <person name="Kumar N."/>
            <person name="Patil P.P."/>
            <person name="Chaudhry V."/>
            <person name="Patil P.B."/>
        </authorList>
    </citation>
    <scope>NUCLEOTIDE SEQUENCE [LARGE SCALE GENOMIC DNA]</scope>
    <source>
        <strain evidence="1 2">NS331</strain>
    </source>
</reference>
<dbReference type="Gene3D" id="3.40.50.1820">
    <property type="entry name" value="alpha/beta hydrolase"/>
    <property type="match status" value="1"/>
</dbReference>